<dbReference type="GO" id="GO:0006826">
    <property type="term" value="P:iron ion transport"/>
    <property type="evidence" value="ECO:0007669"/>
    <property type="project" value="UniProtKB-KW"/>
</dbReference>
<evidence type="ECO:0000256" key="6">
    <source>
        <dbReference type="ARBA" id="ARBA00023004"/>
    </source>
</evidence>
<feature type="signal peptide" evidence="12">
    <location>
        <begin position="1"/>
        <end position="16"/>
    </location>
</feature>
<evidence type="ECO:0000256" key="11">
    <source>
        <dbReference type="RuleBase" id="RU003357"/>
    </source>
</evidence>
<dbReference type="SMART" id="SM00965">
    <property type="entry name" value="STN"/>
    <property type="match status" value="1"/>
</dbReference>
<accession>A0AAJ6BFP9</accession>
<keyword evidence="12" id="KW-0732">Signal</keyword>
<organism evidence="14 15">
    <name type="scientific">Candidatus Pseudobacter hemicellulosilyticus</name>
    <dbReference type="NCBI Taxonomy" id="3121375"/>
    <lineage>
        <taxon>Bacteria</taxon>
        <taxon>Pseudomonadati</taxon>
        <taxon>Bacteroidota</taxon>
        <taxon>Chitinophagia</taxon>
        <taxon>Chitinophagales</taxon>
        <taxon>Chitinophagaceae</taxon>
        <taxon>Pseudobacter</taxon>
    </lineage>
</organism>
<dbReference type="Pfam" id="PF00593">
    <property type="entry name" value="TonB_dep_Rec_b-barrel"/>
    <property type="match status" value="1"/>
</dbReference>
<dbReference type="Pfam" id="PF13715">
    <property type="entry name" value="CarbopepD_reg_2"/>
    <property type="match status" value="1"/>
</dbReference>
<dbReference type="InterPro" id="IPR036942">
    <property type="entry name" value="Beta-barrel_TonB_sf"/>
</dbReference>
<dbReference type="InterPro" id="IPR012910">
    <property type="entry name" value="Plug_dom"/>
</dbReference>
<feature type="domain" description="Secretin/TonB short N-terminal" evidence="13">
    <location>
        <begin position="46"/>
        <end position="97"/>
    </location>
</feature>
<evidence type="ECO:0000256" key="4">
    <source>
        <dbReference type="ARBA" id="ARBA00022496"/>
    </source>
</evidence>
<evidence type="ECO:0000256" key="3">
    <source>
        <dbReference type="ARBA" id="ARBA00022452"/>
    </source>
</evidence>
<sequence length="1070" mass="117924">MKITFFLLLAALHVSAGGLGQEKLSLRFKQAEIASILQVIEKQSNFRFLYNDQLSGIRQKISLDVKEASIRQALDLIFANSPLTYQFMDNKLIVVKEEPVRERVPITGRITDENGDALSGVSINIKGSSRGTTSDDKGAYSISAEPTDVLIFTSVGFEPQETTVGARTAINITLISVAKNLENIVVIGYGQVRKRDLTGSVLSVKNEEIRKTPASNALESLQGKLAGADIVRNNGSAASGVSITIRGNRSLRADNGPLIIVDGVQYNSIQDISSNDIQSIEVLKDASSTAIYGSRGANGVVIVTTKRGATGKPKISAHSYYGISEVAGYPRFMNSTEYVDWRREANRRIPLAGINPNGNWIDAANDNLLFNSIEQTNINNGVNTDYPDLFLQQGNQQEHHVGVAAGNDQTKGYLSMGYYNEKGIFELDELKRYTARMGLDQQLGKIAKAGMQVQFTYYDVDTRTSPMDEASKISPFSLPRDSAGKVVLSPNNEAARWNPLIDEEPGIALNNTITQRTFAVAYVELNPFKGFSWRSNLGMVFTNLTNGAFYDRNSLLQRGTNALGSYLAGKGRNTNWENIISYNKQVNDHNFTLTGVTTFLQNNYEEAAAQGNKQVLPSQLYYGLANALDGIAIRSGYSKENLVSFAGRINYSMLGKYLASFSIRTDGSSKLGPGNKWSVFPAAALAWRISDEDFLRSSRAISDLKLRVSYGVTGSDAIPPYRTQSVLTRIPNAFGESPLPGFTFSDTIGNADLKWERTKAFNVGIDLGLFNNRVVAQIDVYRTQTTNLLIDRLLPPTSGVSRTFQNIGATRNTGIDIGINVAVIKKTDLSFNAGLNFYANKEEITDLLNGVDDVANKWFIGSPVRVSYDYRKIGIWQLADSTAAKAVKQLPGDIRVADLNGDKAITTEDREVVGQLVPKWNASLSLDFKYKQLDLNVFLFARYGQTIEYAYLNRVHLPGRENGAVVNYWTLENPSNDFPRPRTTSSFVSLPYSTTLQYVDGSFLKIRTITLGYTLPKTFTSRFGVNNLRVYATGRNLVTFSKVDDYDVERGGPLINPMTKLIVWGLSVDL</sequence>
<evidence type="ECO:0000313" key="15">
    <source>
        <dbReference type="Proteomes" id="UP001220610"/>
    </source>
</evidence>
<keyword evidence="2 10" id="KW-0813">Transport</keyword>
<dbReference type="Pfam" id="PF07660">
    <property type="entry name" value="STN"/>
    <property type="match status" value="1"/>
</dbReference>
<comment type="similarity">
    <text evidence="10 11">Belongs to the TonB-dependent receptor family.</text>
</comment>
<dbReference type="InterPro" id="IPR023997">
    <property type="entry name" value="TonB-dep_OMP_SusC/RagA_CS"/>
</dbReference>
<keyword evidence="4" id="KW-0410">Iron transport</keyword>
<keyword evidence="7 11" id="KW-0798">TonB box</keyword>
<evidence type="ECO:0000313" key="14">
    <source>
        <dbReference type="EMBL" id="WEK33934.1"/>
    </source>
</evidence>
<keyword evidence="8 10" id="KW-0472">Membrane</keyword>
<feature type="chain" id="PRO_5042576656" evidence="12">
    <location>
        <begin position="17"/>
        <end position="1070"/>
    </location>
</feature>
<dbReference type="Pfam" id="PF07715">
    <property type="entry name" value="Plug"/>
    <property type="match status" value="1"/>
</dbReference>
<keyword evidence="6" id="KW-0408">Iron</keyword>
<dbReference type="AlphaFoldDB" id="A0AAJ6BFP9"/>
<evidence type="ECO:0000256" key="5">
    <source>
        <dbReference type="ARBA" id="ARBA00022692"/>
    </source>
</evidence>
<proteinExistence type="inferred from homology"/>
<keyword evidence="9 10" id="KW-0998">Cell outer membrane</keyword>
<dbReference type="Proteomes" id="UP001220610">
    <property type="component" value="Chromosome"/>
</dbReference>
<protein>
    <submittedName>
        <fullName evidence="14">TonB-dependent receptor</fullName>
    </submittedName>
</protein>
<keyword evidence="4" id="KW-0406">Ion transport</keyword>
<keyword evidence="14" id="KW-0675">Receptor</keyword>
<gene>
    <name evidence="14" type="ORF">P0Y53_15705</name>
</gene>
<evidence type="ECO:0000256" key="1">
    <source>
        <dbReference type="ARBA" id="ARBA00004571"/>
    </source>
</evidence>
<dbReference type="SUPFAM" id="SSF49464">
    <property type="entry name" value="Carboxypeptidase regulatory domain-like"/>
    <property type="match status" value="1"/>
</dbReference>
<dbReference type="Gene3D" id="2.60.40.1120">
    <property type="entry name" value="Carboxypeptidase-like, regulatory domain"/>
    <property type="match status" value="1"/>
</dbReference>
<dbReference type="NCBIfam" id="TIGR04057">
    <property type="entry name" value="SusC_RagA_signa"/>
    <property type="match status" value="1"/>
</dbReference>
<dbReference type="GO" id="GO:0009279">
    <property type="term" value="C:cell outer membrane"/>
    <property type="evidence" value="ECO:0007669"/>
    <property type="project" value="UniProtKB-SubCell"/>
</dbReference>
<dbReference type="SUPFAM" id="SSF56935">
    <property type="entry name" value="Porins"/>
    <property type="match status" value="1"/>
</dbReference>
<dbReference type="PROSITE" id="PS52016">
    <property type="entry name" value="TONB_DEPENDENT_REC_3"/>
    <property type="match status" value="1"/>
</dbReference>
<evidence type="ECO:0000256" key="8">
    <source>
        <dbReference type="ARBA" id="ARBA00023136"/>
    </source>
</evidence>
<dbReference type="NCBIfam" id="TIGR04056">
    <property type="entry name" value="OMP_RagA_SusC"/>
    <property type="match status" value="1"/>
</dbReference>
<dbReference type="Gene3D" id="2.170.130.10">
    <property type="entry name" value="TonB-dependent receptor, plug domain"/>
    <property type="match status" value="1"/>
</dbReference>
<dbReference type="InterPro" id="IPR039426">
    <property type="entry name" value="TonB-dep_rcpt-like"/>
</dbReference>
<evidence type="ECO:0000256" key="2">
    <source>
        <dbReference type="ARBA" id="ARBA00022448"/>
    </source>
</evidence>
<dbReference type="InterPro" id="IPR008969">
    <property type="entry name" value="CarboxyPept-like_regulatory"/>
</dbReference>
<name>A0AAJ6BFP9_9BACT</name>
<dbReference type="InterPro" id="IPR011662">
    <property type="entry name" value="Secretin/TonB_short_N"/>
</dbReference>
<evidence type="ECO:0000256" key="10">
    <source>
        <dbReference type="PROSITE-ProRule" id="PRU01360"/>
    </source>
</evidence>
<dbReference type="Gene3D" id="2.40.170.20">
    <property type="entry name" value="TonB-dependent receptor, beta-barrel domain"/>
    <property type="match status" value="1"/>
</dbReference>
<keyword evidence="3 10" id="KW-1134">Transmembrane beta strand</keyword>
<evidence type="ECO:0000259" key="13">
    <source>
        <dbReference type="SMART" id="SM00965"/>
    </source>
</evidence>
<evidence type="ECO:0000256" key="9">
    <source>
        <dbReference type="ARBA" id="ARBA00023237"/>
    </source>
</evidence>
<dbReference type="InterPro" id="IPR000531">
    <property type="entry name" value="Beta-barrel_TonB"/>
</dbReference>
<dbReference type="EMBL" id="CP119311">
    <property type="protein sequence ID" value="WEK33934.1"/>
    <property type="molecule type" value="Genomic_DNA"/>
</dbReference>
<comment type="subcellular location">
    <subcellularLocation>
        <location evidence="1 10">Cell outer membrane</location>
        <topology evidence="1 10">Multi-pass membrane protein</topology>
    </subcellularLocation>
</comment>
<evidence type="ECO:0000256" key="7">
    <source>
        <dbReference type="ARBA" id="ARBA00023077"/>
    </source>
</evidence>
<dbReference type="InterPro" id="IPR037066">
    <property type="entry name" value="Plug_dom_sf"/>
</dbReference>
<reference evidence="14" key="1">
    <citation type="submission" date="2023-03" db="EMBL/GenBank/DDBJ databases">
        <title>Andean soil-derived lignocellulolytic bacterial consortium as a source of novel taxa and putative plastic-active enzymes.</title>
        <authorList>
            <person name="Diaz-Garcia L."/>
            <person name="Chuvochina M."/>
            <person name="Feuerriegel G."/>
            <person name="Bunk B."/>
            <person name="Sproer C."/>
            <person name="Streit W.R."/>
            <person name="Rodriguez L.M."/>
            <person name="Overmann J."/>
            <person name="Jimenez D.J."/>
        </authorList>
    </citation>
    <scope>NUCLEOTIDE SEQUENCE</scope>
    <source>
        <strain evidence="14">MAG 7</strain>
    </source>
</reference>
<dbReference type="InterPro" id="IPR023996">
    <property type="entry name" value="TonB-dep_OMP_SusC/RagA"/>
</dbReference>
<evidence type="ECO:0000256" key="12">
    <source>
        <dbReference type="SAM" id="SignalP"/>
    </source>
</evidence>
<keyword evidence="5 10" id="KW-0812">Transmembrane</keyword>